<evidence type="ECO:0000259" key="1">
    <source>
        <dbReference type="PROSITE" id="PS50404"/>
    </source>
</evidence>
<proteinExistence type="predicted"/>
<protein>
    <submittedName>
        <fullName evidence="3">Thiol:disulfide oxidoreductase</fullName>
    </submittedName>
</protein>
<name>A0A480AK48_9BURK</name>
<organism evidence="3 4">
    <name type="scientific">Pseudaquabacterium pictum</name>
    <dbReference type="NCBI Taxonomy" id="2315236"/>
    <lineage>
        <taxon>Bacteria</taxon>
        <taxon>Pseudomonadati</taxon>
        <taxon>Pseudomonadota</taxon>
        <taxon>Betaproteobacteria</taxon>
        <taxon>Burkholderiales</taxon>
        <taxon>Sphaerotilaceae</taxon>
        <taxon>Pseudaquabacterium</taxon>
    </lineage>
</organism>
<evidence type="ECO:0000313" key="3">
    <source>
        <dbReference type="EMBL" id="GCL61974.1"/>
    </source>
</evidence>
<dbReference type="InterPro" id="IPR036282">
    <property type="entry name" value="Glutathione-S-Trfase_C_sf"/>
</dbReference>
<dbReference type="PANTHER" id="PTHR44051">
    <property type="entry name" value="GLUTATHIONE S-TRANSFERASE-RELATED"/>
    <property type="match status" value="1"/>
</dbReference>
<dbReference type="Pfam" id="PF00043">
    <property type="entry name" value="GST_C"/>
    <property type="match status" value="1"/>
</dbReference>
<reference evidence="4" key="1">
    <citation type="submission" date="2019-03" db="EMBL/GenBank/DDBJ databases">
        <title>Aquabacterium pictum sp.nov., the first bacteriochlorophyll a-containing freshwater bacterium in the genus Aquabacterium of the class Betaproteobacteria.</title>
        <authorList>
            <person name="Hirose S."/>
            <person name="Tank M."/>
            <person name="Hara E."/>
            <person name="Tamaki H."/>
            <person name="Takaichi S."/>
            <person name="Haruta S."/>
            <person name="Hanada S."/>
        </authorList>
    </citation>
    <scope>NUCLEOTIDE SEQUENCE [LARGE SCALE GENOMIC DNA]</scope>
    <source>
        <strain evidence="4">W35</strain>
    </source>
</reference>
<dbReference type="PROSITE" id="PS50404">
    <property type="entry name" value="GST_NTER"/>
    <property type="match status" value="1"/>
</dbReference>
<comment type="caution">
    <text evidence="3">The sequence shown here is derived from an EMBL/GenBank/DDBJ whole genome shotgun (WGS) entry which is preliminary data.</text>
</comment>
<dbReference type="Proteomes" id="UP000301751">
    <property type="component" value="Unassembled WGS sequence"/>
</dbReference>
<dbReference type="RefSeq" id="WP_137731730.1">
    <property type="nucleotide sequence ID" value="NZ_BJCL01000002.1"/>
</dbReference>
<dbReference type="Gene3D" id="1.20.1050.10">
    <property type="match status" value="1"/>
</dbReference>
<dbReference type="InterPro" id="IPR040079">
    <property type="entry name" value="Glutathione_S-Trfase"/>
</dbReference>
<dbReference type="SFLD" id="SFLDG01151">
    <property type="entry name" value="Main.2:_Nu-like"/>
    <property type="match status" value="1"/>
</dbReference>
<dbReference type="InterPro" id="IPR010987">
    <property type="entry name" value="Glutathione-S-Trfase_C-like"/>
</dbReference>
<dbReference type="CDD" id="cd03048">
    <property type="entry name" value="GST_N_Ure2p_like"/>
    <property type="match status" value="1"/>
</dbReference>
<dbReference type="Gene3D" id="3.40.30.10">
    <property type="entry name" value="Glutaredoxin"/>
    <property type="match status" value="1"/>
</dbReference>
<dbReference type="Pfam" id="PF13409">
    <property type="entry name" value="GST_N_2"/>
    <property type="match status" value="1"/>
</dbReference>
<dbReference type="InterPro" id="IPR004045">
    <property type="entry name" value="Glutathione_S-Trfase_N"/>
</dbReference>
<dbReference type="CDD" id="cd10291">
    <property type="entry name" value="GST_C_YfcG_like"/>
    <property type="match status" value="1"/>
</dbReference>
<dbReference type="SUPFAM" id="SSF47616">
    <property type="entry name" value="GST C-terminal domain-like"/>
    <property type="match status" value="1"/>
</dbReference>
<gene>
    <name evidence="3" type="ORF">AQPW35_10550</name>
</gene>
<dbReference type="InterPro" id="IPR036249">
    <property type="entry name" value="Thioredoxin-like_sf"/>
</dbReference>
<dbReference type="PROSITE" id="PS50405">
    <property type="entry name" value="GST_CTER"/>
    <property type="match status" value="1"/>
</dbReference>
<feature type="domain" description="GST C-terminal" evidence="2">
    <location>
        <begin position="90"/>
        <end position="216"/>
    </location>
</feature>
<accession>A0A480AK48</accession>
<dbReference type="EMBL" id="BJCL01000002">
    <property type="protein sequence ID" value="GCL61974.1"/>
    <property type="molecule type" value="Genomic_DNA"/>
</dbReference>
<feature type="domain" description="GST N-terminal" evidence="1">
    <location>
        <begin position="1"/>
        <end position="87"/>
    </location>
</feature>
<dbReference type="SFLD" id="SFLDS00019">
    <property type="entry name" value="Glutathione_Transferase_(cytos"/>
    <property type="match status" value="1"/>
</dbReference>
<evidence type="ECO:0000259" key="2">
    <source>
        <dbReference type="PROSITE" id="PS50405"/>
    </source>
</evidence>
<dbReference type="PANTHER" id="PTHR44051:SF19">
    <property type="entry name" value="DISULFIDE-BOND OXIDOREDUCTASE YFCG"/>
    <property type="match status" value="1"/>
</dbReference>
<dbReference type="AlphaFoldDB" id="A0A480AK48"/>
<dbReference type="SFLD" id="SFLDG00358">
    <property type="entry name" value="Main_(cytGST)"/>
    <property type="match status" value="1"/>
</dbReference>
<dbReference type="SUPFAM" id="SSF52833">
    <property type="entry name" value="Thioredoxin-like"/>
    <property type="match status" value="1"/>
</dbReference>
<dbReference type="InterPro" id="IPR004046">
    <property type="entry name" value="GST_C"/>
</dbReference>
<keyword evidence="4" id="KW-1185">Reference proteome</keyword>
<sequence length="236" mass="26268">MIDLYSWPTPNGWKISIALEELGLPYTLKPVNIGRGEQFTPDFLAISPNNRIPALVDHDPPGGGAPFASFETGAMLVYLAEKTGRLLPTDWRGRHTVLPWLMWQMGGLGPMLGQHGHFRLYAPEKIPYAIDRYERETRRLYGVLDGQLGRTGAYVAGDDYGIADIAIFPWTMTHKAQGLTLDDWPHIQRWYATVRAREAVQRGLAVGKDLRKAAGMDAETRKNLFGTPPAATQPGE</sequence>
<evidence type="ECO:0000313" key="4">
    <source>
        <dbReference type="Proteomes" id="UP000301751"/>
    </source>
</evidence>
<dbReference type="OrthoDB" id="81087at2"/>